<accession>A0A0D6JAJ5</accession>
<dbReference type="EMBL" id="LN829119">
    <property type="protein sequence ID" value="CPR15027.1"/>
    <property type="molecule type" value="Genomic_DNA"/>
</dbReference>
<keyword evidence="4" id="KW-0249">Electron transport</keyword>
<dbReference type="KEGG" id="fiy:BN1229_v1_0176"/>
<keyword evidence="1" id="KW-0813">Transport</keyword>
<evidence type="ECO:0000256" key="4">
    <source>
        <dbReference type="ARBA" id="ARBA00022982"/>
    </source>
</evidence>
<dbReference type="GO" id="GO:0009055">
    <property type="term" value="F:electron transfer activity"/>
    <property type="evidence" value="ECO:0007669"/>
    <property type="project" value="InterPro"/>
</dbReference>
<dbReference type="GO" id="GO:0020037">
    <property type="term" value="F:heme binding"/>
    <property type="evidence" value="ECO:0007669"/>
    <property type="project" value="InterPro"/>
</dbReference>
<dbReference type="GO" id="GO:0046872">
    <property type="term" value="F:metal ion binding"/>
    <property type="evidence" value="ECO:0007669"/>
    <property type="project" value="UniProtKB-KW"/>
</dbReference>
<dbReference type="SUPFAM" id="SSF46626">
    <property type="entry name" value="Cytochrome c"/>
    <property type="match status" value="1"/>
</dbReference>
<organism evidence="9 10">
    <name type="scientific">Candidatus Filomicrobium marinum</name>
    <dbReference type="NCBI Taxonomy" id="1608628"/>
    <lineage>
        <taxon>Bacteria</taxon>
        <taxon>Pseudomonadati</taxon>
        <taxon>Pseudomonadota</taxon>
        <taxon>Alphaproteobacteria</taxon>
        <taxon>Hyphomicrobiales</taxon>
        <taxon>Hyphomicrobiaceae</taxon>
        <taxon>Filomicrobium</taxon>
    </lineage>
</organism>
<sequence length="171" mass="18484">MHLKMAANVLIGVATFALCCTPALAITRWIPLPVAKSVAIDTSQPGPNISRGAVVYKNCRACHDIGQDAGTRVGPDLTGIVGRPAAVLEDYTYSKAMHEAGKEGLIWSRDLLDQYLSAPTKFIPGNKMAYIGLNDAEARRNLIAYLATFEIIGRAPWEPVEITAPLPDQRP</sequence>
<evidence type="ECO:0000313" key="9">
    <source>
        <dbReference type="EMBL" id="CPR15027.1"/>
    </source>
</evidence>
<dbReference type="InterPro" id="IPR002327">
    <property type="entry name" value="Cyt_c_1A/1B"/>
</dbReference>
<dbReference type="RefSeq" id="WP_076605264.1">
    <property type="nucleotide sequence ID" value="NZ_LN829118.1"/>
</dbReference>
<dbReference type="InterPro" id="IPR009056">
    <property type="entry name" value="Cyt_c-like_dom"/>
</dbReference>
<dbReference type="PROSITE" id="PS51007">
    <property type="entry name" value="CYTC"/>
    <property type="match status" value="1"/>
</dbReference>
<protein>
    <submittedName>
        <fullName evidence="9">Cytochrome c2 (Modular protein)</fullName>
    </submittedName>
</protein>
<dbReference type="Proteomes" id="UP000033187">
    <property type="component" value="Chromosome 1"/>
</dbReference>
<gene>
    <name evidence="9" type="ORF">YBN1229_v1_0176</name>
</gene>
<keyword evidence="5 6" id="KW-0408">Iron</keyword>
<proteinExistence type="predicted"/>
<evidence type="ECO:0000256" key="7">
    <source>
        <dbReference type="SAM" id="SignalP"/>
    </source>
</evidence>
<keyword evidence="10" id="KW-1185">Reference proteome</keyword>
<evidence type="ECO:0000256" key="1">
    <source>
        <dbReference type="ARBA" id="ARBA00022448"/>
    </source>
</evidence>
<feature type="domain" description="Cytochrome c" evidence="8">
    <location>
        <begin position="47"/>
        <end position="150"/>
    </location>
</feature>
<name>A0A0D6JAJ5_9HYPH</name>
<evidence type="ECO:0000256" key="3">
    <source>
        <dbReference type="ARBA" id="ARBA00022723"/>
    </source>
</evidence>
<evidence type="ECO:0000256" key="6">
    <source>
        <dbReference type="PROSITE-ProRule" id="PRU00433"/>
    </source>
</evidence>
<dbReference type="Gene3D" id="1.10.760.10">
    <property type="entry name" value="Cytochrome c-like domain"/>
    <property type="match status" value="1"/>
</dbReference>
<evidence type="ECO:0000256" key="5">
    <source>
        <dbReference type="ARBA" id="ARBA00023004"/>
    </source>
</evidence>
<dbReference type="AlphaFoldDB" id="A0A0D6JAJ5"/>
<dbReference type="Pfam" id="PF00034">
    <property type="entry name" value="Cytochrom_C"/>
    <property type="match status" value="1"/>
</dbReference>
<dbReference type="InterPro" id="IPR036909">
    <property type="entry name" value="Cyt_c-like_dom_sf"/>
</dbReference>
<dbReference type="PANTHER" id="PTHR11961">
    <property type="entry name" value="CYTOCHROME C"/>
    <property type="match status" value="1"/>
</dbReference>
<dbReference type="KEGG" id="fil:BN1229_v1_0172"/>
<keyword evidence="3 6" id="KW-0479">Metal-binding</keyword>
<evidence type="ECO:0000259" key="8">
    <source>
        <dbReference type="PROSITE" id="PS51007"/>
    </source>
</evidence>
<feature type="chain" id="PRO_5002306227" evidence="7">
    <location>
        <begin position="26"/>
        <end position="171"/>
    </location>
</feature>
<evidence type="ECO:0000313" key="10">
    <source>
        <dbReference type="Proteomes" id="UP000033187"/>
    </source>
</evidence>
<dbReference type="PRINTS" id="PR00604">
    <property type="entry name" value="CYTCHRMECIAB"/>
</dbReference>
<keyword evidence="7" id="KW-0732">Signal</keyword>
<evidence type="ECO:0000256" key="2">
    <source>
        <dbReference type="ARBA" id="ARBA00022617"/>
    </source>
</evidence>
<feature type="signal peptide" evidence="7">
    <location>
        <begin position="1"/>
        <end position="25"/>
    </location>
</feature>
<keyword evidence="2 6" id="KW-0349">Heme</keyword>
<reference evidence="10" key="1">
    <citation type="submission" date="2015-02" db="EMBL/GenBank/DDBJ databases">
        <authorList>
            <person name="Chooi Y.-H."/>
        </authorList>
    </citation>
    <scope>NUCLEOTIDE SEQUENCE [LARGE SCALE GENOMIC DNA]</scope>
    <source>
        <strain evidence="10">strain Y</strain>
    </source>
</reference>